<dbReference type="SUPFAM" id="SSF53448">
    <property type="entry name" value="Nucleotide-diphospho-sugar transferases"/>
    <property type="match status" value="1"/>
</dbReference>
<name>A0ABZ2PCA9_9NOCA</name>
<proteinExistence type="inferred from homology"/>
<accession>A0ABZ2PCA9</accession>
<dbReference type="CDD" id="cd00761">
    <property type="entry name" value="Glyco_tranf_GTA_type"/>
    <property type="match status" value="1"/>
</dbReference>
<sequence length="274" mass="29534">MKTTVITVVSGRHKHLTAQIHGLHRSSLPPSEHVVVSMGDDDITDVVRAAGSNATVVRMDTSGPLLPLASARNLGARIAMSNDADLLVFLDVDCIPGVDMLARYATAADGGGGDRNLLCGPVTYLPPSPSGWSAESLHAATDPHPARPNPPPDAVLVGTDYDLFWSLSFASTPNTWAATGGFDENYVGYGGEDTDFAATARAAGVGLRWVGGAHAYHQHHPVSSPPVERLDDIIRNSALFHRRWNRWPMTGWLDEFERRGLIERDDSGEIRRIG</sequence>
<evidence type="ECO:0000313" key="6">
    <source>
        <dbReference type="EMBL" id="WXG66512.1"/>
    </source>
</evidence>
<gene>
    <name evidence="6" type="ORF">WDS16_14500</name>
</gene>
<dbReference type="RefSeq" id="WP_338885958.1">
    <property type="nucleotide sequence ID" value="NZ_CP147846.1"/>
</dbReference>
<dbReference type="InterPro" id="IPR027791">
    <property type="entry name" value="Galactosyl_T_C"/>
</dbReference>
<evidence type="ECO:0000256" key="3">
    <source>
        <dbReference type="ARBA" id="ARBA00022676"/>
    </source>
</evidence>
<dbReference type="PANTHER" id="PTHR43179">
    <property type="entry name" value="RHAMNOSYLTRANSFERASE WBBL"/>
    <property type="match status" value="1"/>
</dbReference>
<evidence type="ECO:0000256" key="4">
    <source>
        <dbReference type="ARBA" id="ARBA00022679"/>
    </source>
</evidence>
<protein>
    <submittedName>
        <fullName evidence="6">Galactosyltransferase-related protein</fullName>
    </submittedName>
</protein>
<organism evidence="6 7">
    <name type="scientific">Rhodococcus sovatensis</name>
    <dbReference type="NCBI Taxonomy" id="1805840"/>
    <lineage>
        <taxon>Bacteria</taxon>
        <taxon>Bacillati</taxon>
        <taxon>Actinomycetota</taxon>
        <taxon>Actinomycetes</taxon>
        <taxon>Mycobacteriales</taxon>
        <taxon>Nocardiaceae</taxon>
        <taxon>Rhodococcus</taxon>
    </lineage>
</organism>
<dbReference type="Gene3D" id="3.90.550.10">
    <property type="entry name" value="Spore Coat Polysaccharide Biosynthesis Protein SpsA, Chain A"/>
    <property type="match status" value="1"/>
</dbReference>
<dbReference type="InterPro" id="IPR029044">
    <property type="entry name" value="Nucleotide-diphossugar_trans"/>
</dbReference>
<comment type="pathway">
    <text evidence="1">Cell wall biogenesis; cell wall polysaccharide biosynthesis.</text>
</comment>
<dbReference type="GO" id="GO:0016757">
    <property type="term" value="F:glycosyltransferase activity"/>
    <property type="evidence" value="ECO:0007669"/>
    <property type="project" value="UniProtKB-KW"/>
</dbReference>
<comment type="similarity">
    <text evidence="2">Belongs to the glycosyltransferase 2 family.</text>
</comment>
<evidence type="ECO:0000256" key="1">
    <source>
        <dbReference type="ARBA" id="ARBA00004776"/>
    </source>
</evidence>
<dbReference type="Proteomes" id="UP001432000">
    <property type="component" value="Chromosome"/>
</dbReference>
<keyword evidence="3 6" id="KW-0328">Glycosyltransferase</keyword>
<evidence type="ECO:0000256" key="2">
    <source>
        <dbReference type="ARBA" id="ARBA00006739"/>
    </source>
</evidence>
<evidence type="ECO:0000259" key="5">
    <source>
        <dbReference type="Pfam" id="PF02709"/>
    </source>
</evidence>
<keyword evidence="4" id="KW-0808">Transferase</keyword>
<feature type="domain" description="Galactosyltransferase C-terminal" evidence="5">
    <location>
        <begin position="161"/>
        <end position="220"/>
    </location>
</feature>
<keyword evidence="7" id="KW-1185">Reference proteome</keyword>
<reference evidence="6 7" key="1">
    <citation type="submission" date="2024-03" db="EMBL/GenBank/DDBJ databases">
        <title>Natural products discovery in diverse microorganisms through a two-stage MS feature dereplication strategy.</title>
        <authorList>
            <person name="Zhang R."/>
        </authorList>
    </citation>
    <scope>NUCLEOTIDE SEQUENCE [LARGE SCALE GENOMIC DNA]</scope>
    <source>
        <strain evidence="6 7">18930</strain>
    </source>
</reference>
<dbReference type="PANTHER" id="PTHR43179:SF12">
    <property type="entry name" value="GALACTOFURANOSYLTRANSFERASE GLFT2"/>
    <property type="match status" value="1"/>
</dbReference>
<dbReference type="EMBL" id="CP147846">
    <property type="protein sequence ID" value="WXG66512.1"/>
    <property type="molecule type" value="Genomic_DNA"/>
</dbReference>
<evidence type="ECO:0000313" key="7">
    <source>
        <dbReference type="Proteomes" id="UP001432000"/>
    </source>
</evidence>
<dbReference type="Pfam" id="PF02709">
    <property type="entry name" value="Glyco_transf_7C"/>
    <property type="match status" value="1"/>
</dbReference>